<accession>A0AAD7CRL7</accession>
<proteinExistence type="predicted"/>
<evidence type="ECO:0000313" key="2">
    <source>
        <dbReference type="Proteomes" id="UP001221757"/>
    </source>
</evidence>
<gene>
    <name evidence="1" type="ORF">B0H17DRAFT_336338</name>
</gene>
<dbReference type="AlphaFoldDB" id="A0AAD7CRL7"/>
<name>A0AAD7CRL7_MYCRO</name>
<protein>
    <submittedName>
        <fullName evidence="1">Uncharacterized protein</fullName>
    </submittedName>
</protein>
<organism evidence="1 2">
    <name type="scientific">Mycena rosella</name>
    <name type="common">Pink bonnet</name>
    <name type="synonym">Agaricus rosellus</name>
    <dbReference type="NCBI Taxonomy" id="1033263"/>
    <lineage>
        <taxon>Eukaryota</taxon>
        <taxon>Fungi</taxon>
        <taxon>Dikarya</taxon>
        <taxon>Basidiomycota</taxon>
        <taxon>Agaricomycotina</taxon>
        <taxon>Agaricomycetes</taxon>
        <taxon>Agaricomycetidae</taxon>
        <taxon>Agaricales</taxon>
        <taxon>Marasmiineae</taxon>
        <taxon>Mycenaceae</taxon>
        <taxon>Mycena</taxon>
    </lineage>
</organism>
<evidence type="ECO:0000313" key="1">
    <source>
        <dbReference type="EMBL" id="KAJ7660071.1"/>
    </source>
</evidence>
<sequence length="153" mass="16512">MEDYWSATVLTAPAFFDKREPGLTVETQTHTEPTLTGIVYTTTTLPDDPSASSPPEQTVLAVGGGAQLFPNKGGPYGVNEVTAGDVAREAVNEIQGAVDRSVGKTREVVGAVEDESLRIRGDIERAEERKLDRERLESSRGGWRSEAFDFGAV</sequence>
<comment type="caution">
    <text evidence="1">The sequence shown here is derived from an EMBL/GenBank/DDBJ whole genome shotgun (WGS) entry which is preliminary data.</text>
</comment>
<dbReference type="Proteomes" id="UP001221757">
    <property type="component" value="Unassembled WGS sequence"/>
</dbReference>
<dbReference type="EMBL" id="JARKIE010000263">
    <property type="protein sequence ID" value="KAJ7660071.1"/>
    <property type="molecule type" value="Genomic_DNA"/>
</dbReference>
<keyword evidence="2" id="KW-1185">Reference proteome</keyword>
<reference evidence="1" key="1">
    <citation type="submission" date="2023-03" db="EMBL/GenBank/DDBJ databases">
        <title>Massive genome expansion in bonnet fungi (Mycena s.s.) driven by repeated elements and novel gene families across ecological guilds.</title>
        <authorList>
            <consortium name="Lawrence Berkeley National Laboratory"/>
            <person name="Harder C.B."/>
            <person name="Miyauchi S."/>
            <person name="Viragh M."/>
            <person name="Kuo A."/>
            <person name="Thoen E."/>
            <person name="Andreopoulos B."/>
            <person name="Lu D."/>
            <person name="Skrede I."/>
            <person name="Drula E."/>
            <person name="Henrissat B."/>
            <person name="Morin E."/>
            <person name="Kohler A."/>
            <person name="Barry K."/>
            <person name="LaButti K."/>
            <person name="Morin E."/>
            <person name="Salamov A."/>
            <person name="Lipzen A."/>
            <person name="Mereny Z."/>
            <person name="Hegedus B."/>
            <person name="Baldrian P."/>
            <person name="Stursova M."/>
            <person name="Weitz H."/>
            <person name="Taylor A."/>
            <person name="Grigoriev I.V."/>
            <person name="Nagy L.G."/>
            <person name="Martin F."/>
            <person name="Kauserud H."/>
        </authorList>
    </citation>
    <scope>NUCLEOTIDE SEQUENCE</scope>
    <source>
        <strain evidence="1">CBHHK067</strain>
    </source>
</reference>